<gene>
    <name evidence="1" type="ORF">PoB_004678600</name>
</gene>
<evidence type="ECO:0000313" key="2">
    <source>
        <dbReference type="Proteomes" id="UP000735302"/>
    </source>
</evidence>
<accession>A0AAV4BMP1</accession>
<dbReference type="AlphaFoldDB" id="A0AAV4BMP1"/>
<organism evidence="1 2">
    <name type="scientific">Plakobranchus ocellatus</name>
    <dbReference type="NCBI Taxonomy" id="259542"/>
    <lineage>
        <taxon>Eukaryota</taxon>
        <taxon>Metazoa</taxon>
        <taxon>Spiralia</taxon>
        <taxon>Lophotrochozoa</taxon>
        <taxon>Mollusca</taxon>
        <taxon>Gastropoda</taxon>
        <taxon>Heterobranchia</taxon>
        <taxon>Euthyneura</taxon>
        <taxon>Panpulmonata</taxon>
        <taxon>Sacoglossa</taxon>
        <taxon>Placobranchoidea</taxon>
        <taxon>Plakobranchidae</taxon>
        <taxon>Plakobranchus</taxon>
    </lineage>
</organism>
<protein>
    <submittedName>
        <fullName evidence="1">Uncharacterized protein</fullName>
    </submittedName>
</protein>
<comment type="caution">
    <text evidence="1">The sequence shown here is derived from an EMBL/GenBank/DDBJ whole genome shotgun (WGS) entry which is preliminary data.</text>
</comment>
<keyword evidence="2" id="KW-1185">Reference proteome</keyword>
<dbReference type="EMBL" id="BLXT01005154">
    <property type="protein sequence ID" value="GFO20281.1"/>
    <property type="molecule type" value="Genomic_DNA"/>
</dbReference>
<dbReference type="Proteomes" id="UP000735302">
    <property type="component" value="Unassembled WGS sequence"/>
</dbReference>
<evidence type="ECO:0000313" key="1">
    <source>
        <dbReference type="EMBL" id="GFO20281.1"/>
    </source>
</evidence>
<name>A0AAV4BMP1_9GAST</name>
<proteinExistence type="predicted"/>
<reference evidence="1 2" key="1">
    <citation type="journal article" date="2021" name="Elife">
        <title>Chloroplast acquisition without the gene transfer in kleptoplastic sea slugs, Plakobranchus ocellatus.</title>
        <authorList>
            <person name="Maeda T."/>
            <person name="Takahashi S."/>
            <person name="Yoshida T."/>
            <person name="Shimamura S."/>
            <person name="Takaki Y."/>
            <person name="Nagai Y."/>
            <person name="Toyoda A."/>
            <person name="Suzuki Y."/>
            <person name="Arimoto A."/>
            <person name="Ishii H."/>
            <person name="Satoh N."/>
            <person name="Nishiyama T."/>
            <person name="Hasebe M."/>
            <person name="Maruyama T."/>
            <person name="Minagawa J."/>
            <person name="Obokata J."/>
            <person name="Shigenobu S."/>
        </authorList>
    </citation>
    <scope>NUCLEOTIDE SEQUENCE [LARGE SCALE GENOMIC DNA]</scope>
</reference>
<sequence>MPYATNIRTLLLVHRCWDKYGIHFALLMLQRSDIQQECLCEEGQDLGFSWLTSIARSFDFFSSPPALLPRVKKPGNLLWFRVDTGELIELGTPLKIELVTSLIAFKYPNDCTTTPS</sequence>